<organism evidence="2 3">
    <name type="scientific">Poriferisphaera corsica</name>
    <dbReference type="NCBI Taxonomy" id="2528020"/>
    <lineage>
        <taxon>Bacteria</taxon>
        <taxon>Pseudomonadati</taxon>
        <taxon>Planctomycetota</taxon>
        <taxon>Phycisphaerae</taxon>
        <taxon>Phycisphaerales</taxon>
        <taxon>Phycisphaeraceae</taxon>
        <taxon>Poriferisphaera</taxon>
    </lineage>
</organism>
<keyword evidence="3" id="KW-1185">Reference proteome</keyword>
<evidence type="ECO:0000256" key="1">
    <source>
        <dbReference type="SAM" id="SignalP"/>
    </source>
</evidence>
<protein>
    <recommendedName>
        <fullName evidence="4">PEP-CTERM sorting domain-containing protein</fullName>
    </recommendedName>
</protein>
<evidence type="ECO:0000313" key="2">
    <source>
        <dbReference type="EMBL" id="QDU34665.1"/>
    </source>
</evidence>
<gene>
    <name evidence="2" type="ORF">KS4_27360</name>
</gene>
<dbReference type="Proteomes" id="UP000317369">
    <property type="component" value="Chromosome"/>
</dbReference>
<evidence type="ECO:0008006" key="4">
    <source>
        <dbReference type="Google" id="ProtNLM"/>
    </source>
</evidence>
<proteinExistence type="predicted"/>
<sequence length="245" mass="26229" precursor="true">MNKRTIAVLSLPVALYPLSYATADTVTITGTANVAGVYINDGLLDGYGLNVGDEVTYQLVYNLNNATNSGGNSTQGYASNAISSFSLTVDDSVHEFVDPNNTTNHIGTRNNLSYAGQNADQWQALINNAYVEGSLDPTRIGFSFYYDGETFANASSSLDIPQLNTDSDPIRLFAQISANNGEGLQDQFDVYFNTLDITVTPDAPANDTIAAPTPSAAAMTLLSLTPLLFLRHRKSQPATIHLSSD</sequence>
<dbReference type="EMBL" id="CP036425">
    <property type="protein sequence ID" value="QDU34665.1"/>
    <property type="molecule type" value="Genomic_DNA"/>
</dbReference>
<dbReference type="AlphaFoldDB" id="A0A517YWQ4"/>
<keyword evidence="1" id="KW-0732">Signal</keyword>
<evidence type="ECO:0000313" key="3">
    <source>
        <dbReference type="Proteomes" id="UP000317369"/>
    </source>
</evidence>
<feature type="signal peptide" evidence="1">
    <location>
        <begin position="1"/>
        <end position="23"/>
    </location>
</feature>
<accession>A0A517YWQ4</accession>
<dbReference type="KEGG" id="pcor:KS4_27360"/>
<name>A0A517YWQ4_9BACT</name>
<feature type="chain" id="PRO_5022040622" description="PEP-CTERM sorting domain-containing protein" evidence="1">
    <location>
        <begin position="24"/>
        <end position="245"/>
    </location>
</feature>
<dbReference type="RefSeq" id="WP_145078843.1">
    <property type="nucleotide sequence ID" value="NZ_CP036425.1"/>
</dbReference>
<reference evidence="2 3" key="1">
    <citation type="submission" date="2019-02" db="EMBL/GenBank/DDBJ databases">
        <title>Deep-cultivation of Planctomycetes and their phenomic and genomic characterization uncovers novel biology.</title>
        <authorList>
            <person name="Wiegand S."/>
            <person name="Jogler M."/>
            <person name="Boedeker C."/>
            <person name="Pinto D."/>
            <person name="Vollmers J."/>
            <person name="Rivas-Marin E."/>
            <person name="Kohn T."/>
            <person name="Peeters S.H."/>
            <person name="Heuer A."/>
            <person name="Rast P."/>
            <person name="Oberbeckmann S."/>
            <person name="Bunk B."/>
            <person name="Jeske O."/>
            <person name="Meyerdierks A."/>
            <person name="Storesund J.E."/>
            <person name="Kallscheuer N."/>
            <person name="Luecker S."/>
            <person name="Lage O.M."/>
            <person name="Pohl T."/>
            <person name="Merkel B.J."/>
            <person name="Hornburger P."/>
            <person name="Mueller R.-W."/>
            <person name="Bruemmer F."/>
            <person name="Labrenz M."/>
            <person name="Spormann A.M."/>
            <person name="Op den Camp H."/>
            <person name="Overmann J."/>
            <person name="Amann R."/>
            <person name="Jetten M.S.M."/>
            <person name="Mascher T."/>
            <person name="Medema M.H."/>
            <person name="Devos D.P."/>
            <person name="Kaster A.-K."/>
            <person name="Ovreas L."/>
            <person name="Rohde M."/>
            <person name="Galperin M.Y."/>
            <person name="Jogler C."/>
        </authorList>
    </citation>
    <scope>NUCLEOTIDE SEQUENCE [LARGE SCALE GENOMIC DNA]</scope>
    <source>
        <strain evidence="2 3">KS4</strain>
    </source>
</reference>